<comment type="subcellular location">
    <subcellularLocation>
        <location evidence="1">Membrane</location>
        <topology evidence="1">Multi-pass membrane protein</topology>
    </subcellularLocation>
</comment>
<dbReference type="PANTHER" id="PTHR31465">
    <property type="entry name" value="PROTEIN RTA1-RELATED"/>
    <property type="match status" value="1"/>
</dbReference>
<accession>A0A4S8SD07</accession>
<evidence type="ECO:0000256" key="3">
    <source>
        <dbReference type="ARBA" id="ARBA00022989"/>
    </source>
</evidence>
<evidence type="ECO:0000256" key="4">
    <source>
        <dbReference type="ARBA" id="ARBA00023136"/>
    </source>
</evidence>
<evidence type="ECO:0000256" key="1">
    <source>
        <dbReference type="ARBA" id="ARBA00004141"/>
    </source>
</evidence>
<dbReference type="Proteomes" id="UP000304951">
    <property type="component" value="Unassembled WGS sequence"/>
</dbReference>
<dbReference type="EMBL" id="QZAF01000330">
    <property type="protein sequence ID" value="THV68352.1"/>
    <property type="molecule type" value="Genomic_DNA"/>
</dbReference>
<keyword evidence="4 5" id="KW-0472">Membrane</keyword>
<evidence type="ECO:0000313" key="6">
    <source>
        <dbReference type="EMBL" id="THV68352.1"/>
    </source>
</evidence>
<dbReference type="GO" id="GO:0016020">
    <property type="term" value="C:membrane"/>
    <property type="evidence" value="ECO:0007669"/>
    <property type="project" value="UniProtKB-SubCell"/>
</dbReference>
<evidence type="ECO:0000313" key="7">
    <source>
        <dbReference type="Proteomes" id="UP000304951"/>
    </source>
</evidence>
<comment type="caution">
    <text evidence="6">The sequence shown here is derived from an EMBL/GenBank/DDBJ whole genome shotgun (WGS) entry which is preliminary data.</text>
</comment>
<feature type="transmembrane region" description="Helical" evidence="5">
    <location>
        <begin position="237"/>
        <end position="254"/>
    </location>
</feature>
<dbReference type="AlphaFoldDB" id="A0A4S8SD07"/>
<feature type="non-terminal residue" evidence="6">
    <location>
        <position position="1"/>
    </location>
</feature>
<dbReference type="PANTHER" id="PTHR31465:SF17">
    <property type="entry name" value="DOMAIN PROTEIN, PUTATIVE (AFU_ORTHOLOGUE AFUA_5G09900)-RELATED"/>
    <property type="match status" value="1"/>
</dbReference>
<organism evidence="6 7">
    <name type="scientific">Aureobasidium pullulans</name>
    <name type="common">Black yeast</name>
    <name type="synonym">Pullularia pullulans</name>
    <dbReference type="NCBI Taxonomy" id="5580"/>
    <lineage>
        <taxon>Eukaryota</taxon>
        <taxon>Fungi</taxon>
        <taxon>Dikarya</taxon>
        <taxon>Ascomycota</taxon>
        <taxon>Pezizomycotina</taxon>
        <taxon>Dothideomycetes</taxon>
        <taxon>Dothideomycetidae</taxon>
        <taxon>Dothideales</taxon>
        <taxon>Saccotheciaceae</taxon>
        <taxon>Aureobasidium</taxon>
    </lineage>
</organism>
<keyword evidence="2 5" id="KW-0812">Transmembrane</keyword>
<evidence type="ECO:0000256" key="5">
    <source>
        <dbReference type="SAM" id="Phobius"/>
    </source>
</evidence>
<name>A0A4S8SD07_AURPU</name>
<feature type="transmembrane region" description="Helical" evidence="5">
    <location>
        <begin position="189"/>
        <end position="217"/>
    </location>
</feature>
<reference evidence="6 7" key="1">
    <citation type="submission" date="2018-10" db="EMBL/GenBank/DDBJ databases">
        <title>Fifty Aureobasidium pullulans genomes reveal a recombining polyextremotolerant generalist.</title>
        <authorList>
            <person name="Gostincar C."/>
            <person name="Turk M."/>
            <person name="Zajc J."/>
            <person name="Gunde-Cimerman N."/>
        </authorList>
    </citation>
    <scope>NUCLEOTIDE SEQUENCE [LARGE SCALE GENOMIC DNA]</scope>
    <source>
        <strain evidence="6 7">EXF-11900</strain>
    </source>
</reference>
<feature type="transmembrane region" description="Helical" evidence="5">
    <location>
        <begin position="274"/>
        <end position="298"/>
    </location>
</feature>
<feature type="transmembrane region" description="Helical" evidence="5">
    <location>
        <begin position="83"/>
        <end position="101"/>
    </location>
</feature>
<keyword evidence="3 5" id="KW-1133">Transmembrane helix</keyword>
<feature type="transmembrane region" description="Helical" evidence="5">
    <location>
        <begin position="57"/>
        <end position="76"/>
    </location>
</feature>
<gene>
    <name evidence="6" type="ORF">D6D28_06774</name>
</gene>
<sequence length="325" mass="37013">RTGKTNDYKYRVSEHGYFIFNLVFQLPSRWRPEMSNITVVTRGLAPFDLYPYNPSATAAWTFLVLFAIVGVVHIVYMFILRAWFAMPLILGCVGEAFGYYGRAQSHDNIRNGGMYLIQLMLLLAAPPFLAATIYMSLGRIIRSLEGERHAMIRVTWLTKIYVVVDIACFVCQMAGSAMQSSGDPAGTKLGINIVLGGLGFQIFAFVIFVLMACRFHYRLNREPTWISREPSIRWRRCMWVLYATSLLVLIRNFYRIVEFGAGSDSAVYKSEVYLYVLDGSLMWLLVLFLIIVHPGALFRTARRLKKLGGMSSEEDEEAISLTDRK</sequence>
<dbReference type="InterPro" id="IPR007568">
    <property type="entry name" value="RTA1"/>
</dbReference>
<feature type="transmembrane region" description="Helical" evidence="5">
    <location>
        <begin position="113"/>
        <end position="135"/>
    </location>
</feature>
<proteinExistence type="predicted"/>
<feature type="transmembrane region" description="Helical" evidence="5">
    <location>
        <begin position="156"/>
        <end position="177"/>
    </location>
</feature>
<protein>
    <submittedName>
        <fullName evidence="6">Putative RTA1 domain protein</fullName>
    </submittedName>
</protein>
<dbReference type="Pfam" id="PF04479">
    <property type="entry name" value="RTA1"/>
    <property type="match status" value="1"/>
</dbReference>
<evidence type="ECO:0000256" key="2">
    <source>
        <dbReference type="ARBA" id="ARBA00022692"/>
    </source>
</evidence>